<organism evidence="1 2">
    <name type="scientific">Pseudomonas lactis</name>
    <dbReference type="NCBI Taxonomy" id="1615674"/>
    <lineage>
        <taxon>Bacteria</taxon>
        <taxon>Pseudomonadati</taxon>
        <taxon>Pseudomonadota</taxon>
        <taxon>Gammaproteobacteria</taxon>
        <taxon>Pseudomonadales</taxon>
        <taxon>Pseudomonadaceae</taxon>
        <taxon>Pseudomonas</taxon>
    </lineage>
</organism>
<sequence length="252" mass="28436">MEIINGHRLCDQEDHKGTHMTSLTKVKAPKGSLKTLLEQWTAMVERYAAIHKYVDNCWWYNERATLSSLAGAAWSMENWVALEEFSTGKRHKVKADGVESGDLRPGRCDLYVTNRKVCFGFEAKQAWQRVGPRSNPTRNVHKGLQAAWEDSGHLANDTDQRFAATFIVPSLPLNAVTDELGNVDPEQVMALLNTWLEGQREFVRPGGKETSYAYTFPHLGHEGFISGPRYYPGVVLVLEERFRAAKLLDGEN</sequence>
<proteinExistence type="predicted"/>
<dbReference type="Proteomes" id="UP000535954">
    <property type="component" value="Unassembled WGS sequence"/>
</dbReference>
<dbReference type="AlphaFoldDB" id="A0A7Y1QDW3"/>
<dbReference type="EMBL" id="JAAQYH010000018">
    <property type="protein sequence ID" value="NNA76518.1"/>
    <property type="molecule type" value="Genomic_DNA"/>
</dbReference>
<evidence type="ECO:0000313" key="2">
    <source>
        <dbReference type="Proteomes" id="UP000535954"/>
    </source>
</evidence>
<protein>
    <recommendedName>
        <fullName evidence="3">Restriction endonuclease</fullName>
    </recommendedName>
</protein>
<name>A0A7Y1QDW3_9PSED</name>
<dbReference type="RefSeq" id="WP_169873263.1">
    <property type="nucleotide sequence ID" value="NZ_JAAQYH010000018.1"/>
</dbReference>
<accession>A0A7Y1QDW3</accession>
<comment type="caution">
    <text evidence="1">The sequence shown here is derived from an EMBL/GenBank/DDBJ whole genome shotgun (WGS) entry which is preliminary data.</text>
</comment>
<evidence type="ECO:0008006" key="3">
    <source>
        <dbReference type="Google" id="ProtNLM"/>
    </source>
</evidence>
<evidence type="ECO:0000313" key="1">
    <source>
        <dbReference type="EMBL" id="NNA76518.1"/>
    </source>
</evidence>
<gene>
    <name evidence="1" type="ORF">HBO13_28180</name>
</gene>
<reference evidence="1 2" key="1">
    <citation type="journal article" date="2020" name="Front. Microbiol.">
        <title>Genetic Organization of the aprX-lipA2 Operon Affects the Proteolytic Potential of Pseudomonas Species in Milk.</title>
        <authorList>
            <person name="Maier C."/>
            <person name="Huptas C."/>
            <person name="von Neubeck M."/>
            <person name="Scherer S."/>
            <person name="Wenning M."/>
            <person name="Lucking G."/>
        </authorList>
    </citation>
    <scope>NUCLEOTIDE SEQUENCE [LARGE SCALE GENOMIC DNA]</scope>
    <source>
        <strain evidence="1 2">WS 5405</strain>
    </source>
</reference>